<gene>
    <name evidence="1" type="ORF">Dsin_012965</name>
</gene>
<accession>A0AAE0EA50</accession>
<dbReference type="Proteomes" id="UP001281410">
    <property type="component" value="Unassembled WGS sequence"/>
</dbReference>
<keyword evidence="2" id="KW-1185">Reference proteome</keyword>
<evidence type="ECO:0000313" key="1">
    <source>
        <dbReference type="EMBL" id="KAK3218995.1"/>
    </source>
</evidence>
<protein>
    <submittedName>
        <fullName evidence="1">Uncharacterized protein</fullName>
    </submittedName>
</protein>
<name>A0AAE0EA50_9ROSI</name>
<sequence length="109" mass="12363">MCRDKMDEGLGFRGLFVFNQALLAKQGLRLEKNLDSLAARVLKGSYYPTSTFMKADEYVSGSMMWKTLCWGCALLDKGSRMRVGPGSSILIFQDKWIPRPITFKVFTPK</sequence>
<evidence type="ECO:0000313" key="2">
    <source>
        <dbReference type="Proteomes" id="UP001281410"/>
    </source>
</evidence>
<organism evidence="1 2">
    <name type="scientific">Dipteronia sinensis</name>
    <dbReference type="NCBI Taxonomy" id="43782"/>
    <lineage>
        <taxon>Eukaryota</taxon>
        <taxon>Viridiplantae</taxon>
        <taxon>Streptophyta</taxon>
        <taxon>Embryophyta</taxon>
        <taxon>Tracheophyta</taxon>
        <taxon>Spermatophyta</taxon>
        <taxon>Magnoliopsida</taxon>
        <taxon>eudicotyledons</taxon>
        <taxon>Gunneridae</taxon>
        <taxon>Pentapetalae</taxon>
        <taxon>rosids</taxon>
        <taxon>malvids</taxon>
        <taxon>Sapindales</taxon>
        <taxon>Sapindaceae</taxon>
        <taxon>Hippocastanoideae</taxon>
        <taxon>Acereae</taxon>
        <taxon>Dipteronia</taxon>
    </lineage>
</organism>
<comment type="caution">
    <text evidence="1">The sequence shown here is derived from an EMBL/GenBank/DDBJ whole genome shotgun (WGS) entry which is preliminary data.</text>
</comment>
<reference evidence="1" key="1">
    <citation type="journal article" date="2023" name="Plant J.">
        <title>Genome sequences and population genomics provide insights into the demographic history, inbreeding, and mutation load of two 'living fossil' tree species of Dipteronia.</title>
        <authorList>
            <person name="Feng Y."/>
            <person name="Comes H.P."/>
            <person name="Chen J."/>
            <person name="Zhu S."/>
            <person name="Lu R."/>
            <person name="Zhang X."/>
            <person name="Li P."/>
            <person name="Qiu J."/>
            <person name="Olsen K.M."/>
            <person name="Qiu Y."/>
        </authorList>
    </citation>
    <scope>NUCLEOTIDE SEQUENCE</scope>
    <source>
        <strain evidence="1">NBL</strain>
    </source>
</reference>
<dbReference type="AlphaFoldDB" id="A0AAE0EA50"/>
<dbReference type="EMBL" id="JANJYJ010000004">
    <property type="protein sequence ID" value="KAK3218995.1"/>
    <property type="molecule type" value="Genomic_DNA"/>
</dbReference>
<proteinExistence type="predicted"/>